<name>A0A4R3L902_9BACL</name>
<dbReference type="SMART" id="SM01208">
    <property type="entry name" value="G5"/>
    <property type="match status" value="1"/>
</dbReference>
<evidence type="ECO:0000256" key="2">
    <source>
        <dbReference type="SAM" id="SignalP"/>
    </source>
</evidence>
<dbReference type="InterPro" id="IPR051933">
    <property type="entry name" value="Resuscitation_pf_RpfB"/>
</dbReference>
<evidence type="ECO:0000313" key="4">
    <source>
        <dbReference type="EMBL" id="TCS94694.1"/>
    </source>
</evidence>
<dbReference type="InterPro" id="IPR036908">
    <property type="entry name" value="RlpA-like_sf"/>
</dbReference>
<dbReference type="GO" id="GO:0019867">
    <property type="term" value="C:outer membrane"/>
    <property type="evidence" value="ECO:0007669"/>
    <property type="project" value="InterPro"/>
</dbReference>
<dbReference type="InterPro" id="IPR007137">
    <property type="entry name" value="DUF348"/>
</dbReference>
<protein>
    <submittedName>
        <fullName evidence="4">3D (Asp-Asp-Asp) domain-containing protein</fullName>
    </submittedName>
</protein>
<dbReference type="RefSeq" id="WP_131924085.1">
    <property type="nucleotide sequence ID" value="NZ_SMAG01000003.1"/>
</dbReference>
<feature type="chain" id="PRO_5039355982" evidence="2">
    <location>
        <begin position="21"/>
        <end position="329"/>
    </location>
</feature>
<organism evidence="4 5">
    <name type="scientific">Hazenella coriacea</name>
    <dbReference type="NCBI Taxonomy" id="1179467"/>
    <lineage>
        <taxon>Bacteria</taxon>
        <taxon>Bacillati</taxon>
        <taxon>Bacillota</taxon>
        <taxon>Bacilli</taxon>
        <taxon>Bacillales</taxon>
        <taxon>Thermoactinomycetaceae</taxon>
        <taxon>Hazenella</taxon>
    </lineage>
</organism>
<dbReference type="Pfam" id="PF06725">
    <property type="entry name" value="3D"/>
    <property type="match status" value="1"/>
</dbReference>
<dbReference type="Proteomes" id="UP000294937">
    <property type="component" value="Unassembled WGS sequence"/>
</dbReference>
<dbReference type="InterPro" id="IPR010611">
    <property type="entry name" value="3D_dom"/>
</dbReference>
<dbReference type="AlphaFoldDB" id="A0A4R3L902"/>
<sequence>MRKFLRNGLAMFVIPLFVLSAAGCSSSEEVKVSFSDTNKAITFNNSGDTLSDALKEQGYQLADLQKKYEPSIPWDQKLKGQKEVLLKCKCNVSLQIAGGKVETFETLQPTVADVLKERKVELSEWDELQVPLDKQITDGMTIVVDRVEQRLKKRVEVLSYKTKEEKDDKMPEGKKVTDQEGKEGKKIYEVVMLYKNGKPILENGKPMVKEELIHTIKPVDKLVKIGTNKELAEKEKPKLASAGNLTVQATGYTHTGNKTATGTYPSRGTIAVDPRVIPLGTKLYIPGYGYGVAADTGGVVKGNIIDLFFETRSEARNWGRRTVTIQILK</sequence>
<evidence type="ECO:0000256" key="1">
    <source>
        <dbReference type="ARBA" id="ARBA00022729"/>
    </source>
</evidence>
<dbReference type="PROSITE" id="PS51109">
    <property type="entry name" value="G5"/>
    <property type="match status" value="1"/>
</dbReference>
<dbReference type="Gene3D" id="2.40.40.10">
    <property type="entry name" value="RlpA-like domain"/>
    <property type="match status" value="1"/>
</dbReference>
<dbReference type="Pfam" id="PF03990">
    <property type="entry name" value="DUF348"/>
    <property type="match status" value="1"/>
</dbReference>
<dbReference type="EMBL" id="SMAG01000003">
    <property type="protein sequence ID" value="TCS94694.1"/>
    <property type="molecule type" value="Genomic_DNA"/>
</dbReference>
<feature type="signal peptide" evidence="2">
    <location>
        <begin position="1"/>
        <end position="20"/>
    </location>
</feature>
<gene>
    <name evidence="4" type="ORF">EDD58_103110</name>
</gene>
<keyword evidence="1 2" id="KW-0732">Signal</keyword>
<accession>A0A4R3L902</accession>
<dbReference type="GO" id="GO:0009254">
    <property type="term" value="P:peptidoglycan turnover"/>
    <property type="evidence" value="ECO:0007669"/>
    <property type="project" value="InterPro"/>
</dbReference>
<dbReference type="OrthoDB" id="9798935at2"/>
<keyword evidence="5" id="KW-1185">Reference proteome</keyword>
<dbReference type="GO" id="GO:0004553">
    <property type="term" value="F:hydrolase activity, hydrolyzing O-glycosyl compounds"/>
    <property type="evidence" value="ECO:0007669"/>
    <property type="project" value="InterPro"/>
</dbReference>
<dbReference type="Pfam" id="PF07501">
    <property type="entry name" value="G5"/>
    <property type="match status" value="1"/>
</dbReference>
<evidence type="ECO:0000313" key="5">
    <source>
        <dbReference type="Proteomes" id="UP000294937"/>
    </source>
</evidence>
<dbReference type="PANTHER" id="PTHR39160:SF4">
    <property type="entry name" value="RESUSCITATION-PROMOTING FACTOR RPFB"/>
    <property type="match status" value="1"/>
</dbReference>
<dbReference type="PROSITE" id="PS51257">
    <property type="entry name" value="PROKAR_LIPOPROTEIN"/>
    <property type="match status" value="1"/>
</dbReference>
<reference evidence="4 5" key="1">
    <citation type="submission" date="2019-03" db="EMBL/GenBank/DDBJ databases">
        <title>Genomic Encyclopedia of Type Strains, Phase IV (KMG-IV): sequencing the most valuable type-strain genomes for metagenomic binning, comparative biology and taxonomic classification.</title>
        <authorList>
            <person name="Goeker M."/>
        </authorList>
    </citation>
    <scope>NUCLEOTIDE SEQUENCE [LARGE SCALE GENOMIC DNA]</scope>
    <source>
        <strain evidence="4 5">DSM 45707</strain>
    </source>
</reference>
<comment type="caution">
    <text evidence="4">The sequence shown here is derived from an EMBL/GenBank/DDBJ whole genome shotgun (WGS) entry which is preliminary data.</text>
</comment>
<dbReference type="Gene3D" id="2.20.230.10">
    <property type="entry name" value="Resuscitation-promoting factor rpfb"/>
    <property type="match status" value="1"/>
</dbReference>
<dbReference type="InterPro" id="IPR011098">
    <property type="entry name" value="G5_dom"/>
</dbReference>
<dbReference type="SUPFAM" id="SSF50685">
    <property type="entry name" value="Barwin-like endoglucanases"/>
    <property type="match status" value="1"/>
</dbReference>
<dbReference type="PANTHER" id="PTHR39160">
    <property type="entry name" value="CELL WALL-BINDING PROTEIN YOCH"/>
    <property type="match status" value="1"/>
</dbReference>
<proteinExistence type="predicted"/>
<feature type="domain" description="G5" evidence="3">
    <location>
        <begin position="144"/>
        <end position="229"/>
    </location>
</feature>
<evidence type="ECO:0000259" key="3">
    <source>
        <dbReference type="PROSITE" id="PS51109"/>
    </source>
</evidence>
<dbReference type="CDD" id="cd22786">
    <property type="entry name" value="DPBB_YuiC-like"/>
    <property type="match status" value="1"/>
</dbReference>